<dbReference type="InterPro" id="IPR036942">
    <property type="entry name" value="Beta-barrel_TonB_sf"/>
</dbReference>
<gene>
    <name evidence="5" type="ORF">BEN49_19425</name>
</gene>
<dbReference type="Pfam" id="PF07715">
    <property type="entry name" value="Plug"/>
    <property type="match status" value="1"/>
</dbReference>
<comment type="caution">
    <text evidence="5">The sequence shown here is derived from an EMBL/GenBank/DDBJ whole genome shotgun (WGS) entry which is preliminary data.</text>
</comment>
<name>A0A1G1TKZ5_9BACT</name>
<dbReference type="Gene3D" id="2.170.130.10">
    <property type="entry name" value="TonB-dependent receptor, plug domain"/>
    <property type="match status" value="1"/>
</dbReference>
<protein>
    <recommendedName>
        <fullName evidence="4">TonB-dependent receptor plug domain-containing protein</fullName>
    </recommendedName>
</protein>
<proteinExistence type="predicted"/>
<dbReference type="Proteomes" id="UP000177506">
    <property type="component" value="Unassembled WGS sequence"/>
</dbReference>
<dbReference type="NCBIfam" id="TIGR04057">
    <property type="entry name" value="SusC_RagA_signa"/>
    <property type="match status" value="1"/>
</dbReference>
<accession>A0A1G1TKZ5</accession>
<dbReference type="InterPro" id="IPR012910">
    <property type="entry name" value="Plug_dom"/>
</dbReference>
<keyword evidence="3" id="KW-0998">Cell outer membrane</keyword>
<feature type="domain" description="TonB-dependent receptor plug" evidence="4">
    <location>
        <begin position="1"/>
        <end position="116"/>
    </location>
</feature>
<dbReference type="EMBL" id="MDZA01000051">
    <property type="protein sequence ID" value="OGX91552.1"/>
    <property type="molecule type" value="Genomic_DNA"/>
</dbReference>
<evidence type="ECO:0000313" key="6">
    <source>
        <dbReference type="Proteomes" id="UP000177506"/>
    </source>
</evidence>
<evidence type="ECO:0000256" key="2">
    <source>
        <dbReference type="ARBA" id="ARBA00023136"/>
    </source>
</evidence>
<dbReference type="SUPFAM" id="SSF56935">
    <property type="entry name" value="Porins"/>
    <property type="match status" value="1"/>
</dbReference>
<evidence type="ECO:0000313" key="5">
    <source>
        <dbReference type="EMBL" id="OGX91552.1"/>
    </source>
</evidence>
<evidence type="ECO:0000259" key="4">
    <source>
        <dbReference type="Pfam" id="PF07715"/>
    </source>
</evidence>
<keyword evidence="6" id="KW-1185">Reference proteome</keyword>
<dbReference type="Gene3D" id="2.40.170.20">
    <property type="entry name" value="TonB-dependent receptor, beta-barrel domain"/>
    <property type="match status" value="1"/>
</dbReference>
<dbReference type="InterPro" id="IPR023997">
    <property type="entry name" value="TonB-dep_OMP_SusC/RagA_CS"/>
</dbReference>
<dbReference type="AlphaFoldDB" id="A0A1G1TKZ5"/>
<comment type="subcellular location">
    <subcellularLocation>
        <location evidence="1">Cell outer membrane</location>
    </subcellularLocation>
</comment>
<dbReference type="InterPro" id="IPR037066">
    <property type="entry name" value="Plug_dom_sf"/>
</dbReference>
<organism evidence="5 6">
    <name type="scientific">Hymenobacter coccineus</name>
    <dbReference type="NCBI Taxonomy" id="1908235"/>
    <lineage>
        <taxon>Bacteria</taxon>
        <taxon>Pseudomonadati</taxon>
        <taxon>Bacteroidota</taxon>
        <taxon>Cytophagia</taxon>
        <taxon>Cytophagales</taxon>
        <taxon>Hymenobacteraceae</taxon>
        <taxon>Hymenobacter</taxon>
    </lineage>
</organism>
<keyword evidence="2" id="KW-0472">Membrane</keyword>
<dbReference type="GO" id="GO:0009279">
    <property type="term" value="C:cell outer membrane"/>
    <property type="evidence" value="ECO:0007669"/>
    <property type="project" value="UniProtKB-SubCell"/>
</dbReference>
<evidence type="ECO:0000256" key="1">
    <source>
        <dbReference type="ARBA" id="ARBA00004442"/>
    </source>
</evidence>
<reference evidence="5 6" key="1">
    <citation type="submission" date="2016-08" db="EMBL/GenBank/DDBJ databases">
        <title>Hymenobacter coccineus sp. nov., Hymenobacter lapidarius sp. nov. and Hymenobacter glacialis sp. nov., isolated from Antarctic soil.</title>
        <authorList>
            <person name="Sedlacek I."/>
            <person name="Kralova S."/>
            <person name="Kyrova K."/>
            <person name="Maslanova I."/>
            <person name="Stankova E."/>
            <person name="Vrbovska V."/>
            <person name="Nemec M."/>
            <person name="Bartak M."/>
            <person name="Svec P."/>
            <person name="Busse H.-J."/>
            <person name="Pantucek R."/>
        </authorList>
    </citation>
    <scope>NUCLEOTIDE SEQUENCE [LARGE SCALE GENOMIC DNA]</scope>
    <source>
        <strain evidence="5 6">CCM 8649</strain>
    </source>
</reference>
<sequence>MAGVQYTPFSGAPGTWAAVRIRGSSNVTGNSQPLYVVDGVPVYNTEVTPEEWSGAEAFYRNQYPSAANGSFYAGITPHTPTANPLLDVPVEDVEQVEILKGAAATARYGMQGANGVVLISTRRGADGQAGPQPLRVRYAGWGGVQQVRQRYKVLGARAYAELANAAAANNGQPPAYSAAALNNLGEADRQDQVLRVAGVQSHHLSVDGLHGNTRYYASADYLRQAGVVDGSDLSRYHLRLNLDQQLTTKLSLGLKASAGQTDAHYAGTEPDAGPLLQGALLAPPLEPTGRTGGSPYYIDPLREFKFFTRAPRTRRLLVQLSATYQFSDALSLSVRGSREQADARELGYAPDDIMAPAPNLVETGTSTTTSHNWVADAALRYHRTFADRHALSASLTYLRQQFGWALGHDEYYTLQSNTLPSAPPQYYSFRSGYQEAVKGNGVHSPAVGVGYTYDGRYEVQGSLRTDAVFSEDYSHSEYRWFPGGQVSWHANKEAFLAAATGLSDLTLWAGAGKTGAYYAPDLTTHYDAGLRLGVLGGHLTLDAEAYQRRTRHAQTMLVSSAPFQSGSGQNFYYLSPDVTLLNRGLELTLNGTWQLGPLAGTTSLAAATNRNQVETVNSLTTNTPIFGLEAGQPLARFFVYEPEGTYPVGSPNAGQLRYRDVNNDGQVDYLDGHYQGSGLPRYTLDLYQQLRLRRFQLDAQIDGLFGYQLLNSTLSALDTPTGFANSSPRALDYWTPAHQDASVPQPGARQSYFTSSQALESGNHVRLTQLTLAYEMLPTGPRRASVWVGGQNLFVTGHYRGFDPNVSSGGSAPLFAGQDASVYPVARVWQVGVRGSF</sequence>
<evidence type="ECO:0000256" key="3">
    <source>
        <dbReference type="ARBA" id="ARBA00023237"/>
    </source>
</evidence>